<evidence type="ECO:0000259" key="2">
    <source>
        <dbReference type="Pfam" id="PF04892"/>
    </source>
</evidence>
<sequence>MNISASIYSFLSDHSYLLPIGIITLTAGMLLLTLLPAGAMGENKLWSYDKLGHAVLFGSWTLSLGLYYQIHKSKVVKLWVIFASGTAFGLLIEVLQYALPVNRQGDPVDFLFDLLGCLIAIGLLKTILPEEIKK</sequence>
<evidence type="ECO:0000256" key="1">
    <source>
        <dbReference type="SAM" id="Phobius"/>
    </source>
</evidence>
<organism evidence="3 4">
    <name type="scientific">Fodinibius salipaludis</name>
    <dbReference type="NCBI Taxonomy" id="2032627"/>
    <lineage>
        <taxon>Bacteria</taxon>
        <taxon>Pseudomonadati</taxon>
        <taxon>Balneolota</taxon>
        <taxon>Balneolia</taxon>
        <taxon>Balneolales</taxon>
        <taxon>Balneolaceae</taxon>
        <taxon>Fodinibius</taxon>
    </lineage>
</organism>
<accession>A0A2A2GC57</accession>
<dbReference type="InterPro" id="IPR006976">
    <property type="entry name" value="VanZ-like"/>
</dbReference>
<dbReference type="AlphaFoldDB" id="A0A2A2GC57"/>
<name>A0A2A2GC57_9BACT</name>
<comment type="caution">
    <text evidence="3">The sequence shown here is derived from an EMBL/GenBank/DDBJ whole genome shotgun (WGS) entry which is preliminary data.</text>
</comment>
<dbReference type="RefSeq" id="WP_095605913.1">
    <property type="nucleotide sequence ID" value="NZ_NSKE01000004.1"/>
</dbReference>
<dbReference type="Proteomes" id="UP000218831">
    <property type="component" value="Unassembled WGS sequence"/>
</dbReference>
<dbReference type="EMBL" id="NSKE01000004">
    <property type="protein sequence ID" value="PAU94372.1"/>
    <property type="molecule type" value="Genomic_DNA"/>
</dbReference>
<feature type="domain" description="VanZ-like" evidence="2">
    <location>
        <begin position="51"/>
        <end position="126"/>
    </location>
</feature>
<protein>
    <recommendedName>
        <fullName evidence="2">VanZ-like domain-containing protein</fullName>
    </recommendedName>
</protein>
<feature type="transmembrane region" description="Helical" evidence="1">
    <location>
        <begin position="51"/>
        <end position="68"/>
    </location>
</feature>
<evidence type="ECO:0000313" key="4">
    <source>
        <dbReference type="Proteomes" id="UP000218831"/>
    </source>
</evidence>
<feature type="transmembrane region" description="Helical" evidence="1">
    <location>
        <begin position="110"/>
        <end position="128"/>
    </location>
</feature>
<keyword evidence="4" id="KW-1185">Reference proteome</keyword>
<evidence type="ECO:0000313" key="3">
    <source>
        <dbReference type="EMBL" id="PAU94372.1"/>
    </source>
</evidence>
<reference evidence="3 4" key="1">
    <citation type="submission" date="2017-08" db="EMBL/GenBank/DDBJ databases">
        <title>Aliifodinibius alkalisoli sp. nov., isolated from saline alkaline soil.</title>
        <authorList>
            <person name="Liu D."/>
            <person name="Zhang G."/>
        </authorList>
    </citation>
    <scope>NUCLEOTIDE SEQUENCE [LARGE SCALE GENOMIC DNA]</scope>
    <source>
        <strain evidence="3 4">WN023</strain>
    </source>
</reference>
<dbReference type="PANTHER" id="PTHR28008">
    <property type="entry name" value="DOMAIN PROTEIN, PUTATIVE (AFU_ORTHOLOGUE AFUA_3G10980)-RELATED"/>
    <property type="match status" value="1"/>
</dbReference>
<feature type="transmembrane region" description="Helical" evidence="1">
    <location>
        <begin position="16"/>
        <end position="39"/>
    </location>
</feature>
<keyword evidence="1" id="KW-1133">Transmembrane helix</keyword>
<keyword evidence="1" id="KW-0812">Transmembrane</keyword>
<feature type="transmembrane region" description="Helical" evidence="1">
    <location>
        <begin position="75"/>
        <end position="98"/>
    </location>
</feature>
<proteinExistence type="predicted"/>
<keyword evidence="1" id="KW-0472">Membrane</keyword>
<dbReference type="PANTHER" id="PTHR28008:SF1">
    <property type="entry name" value="DOMAIN PROTEIN, PUTATIVE (AFU_ORTHOLOGUE AFUA_3G10980)-RELATED"/>
    <property type="match status" value="1"/>
</dbReference>
<gene>
    <name evidence="3" type="ORF">CK503_06090</name>
</gene>
<dbReference type="Pfam" id="PF04892">
    <property type="entry name" value="VanZ"/>
    <property type="match status" value="1"/>
</dbReference>
<dbReference type="OrthoDB" id="1524985at2"/>